<dbReference type="SUPFAM" id="SSF48452">
    <property type="entry name" value="TPR-like"/>
    <property type="match status" value="1"/>
</dbReference>
<dbReference type="PANTHER" id="PTHR47938">
    <property type="entry name" value="RESPIRATORY COMPLEX I CHAPERONE (CIA84), PUTATIVE (AFU_ORTHOLOGUE AFUA_2G06020)-RELATED"/>
    <property type="match status" value="1"/>
</dbReference>
<reference evidence="1" key="1">
    <citation type="submission" date="2021-02" db="EMBL/GenBank/DDBJ databases">
        <authorList>
            <person name="Dougan E. K."/>
            <person name="Rhodes N."/>
            <person name="Thang M."/>
            <person name="Chan C."/>
        </authorList>
    </citation>
    <scope>NUCLEOTIDE SEQUENCE</scope>
</reference>
<dbReference type="GO" id="GO:0003729">
    <property type="term" value="F:mRNA binding"/>
    <property type="evidence" value="ECO:0007669"/>
    <property type="project" value="TreeGrafter"/>
</dbReference>
<name>A0A812VL99_9DINO</name>
<gene>
    <name evidence="1" type="ORF">SNEC2469_LOCUS17765</name>
</gene>
<dbReference type="PANTHER" id="PTHR47938:SF35">
    <property type="entry name" value="PENTATRICOPEPTIDE REPEAT-CONTAINING PROTEIN 4, MITOCHONDRIAL-RELATED"/>
    <property type="match status" value="1"/>
</dbReference>
<evidence type="ECO:0000313" key="1">
    <source>
        <dbReference type="EMBL" id="CAE7630810.1"/>
    </source>
</evidence>
<sequence>ASGPGVARALAALGRLAKAKEQVEALSDLERALSSQKAALLQQLTRTACVNAALTACRLGSAWQVALEALRKMLRGGGSTPSPDHITFATCILVRPSARCRWNLAFVLMEAMGSHRIPLTTGVFNAALICLQRSQQWQASLQLLEGMDDHAVQPDLVSVNSVLASCGAATNWLLVLGLLNEARTRYDIGPLSTVSYNTALAACGRLILKGALLWQASIFLLEELRRRVALSSAARGLSRPLKLKGAPVLLLDDDECPLPPGEGLTAVVGCLLPGCNAALSGCERASQWLKALDLLAAMNVDKDSPWTQVVSYNTCISACEKATSWTWALHLLVSLSSDLGRPPDAISLNSTALALTRATRWPAAVELLCLAQKLGSIRLNAVSSLALVTACGQGGLWQRACDPWQEQWQRLSDDPVTQRNVYNATMSACEQSRRWAEALDLLRTWWSKSMVLDQVAVNTAASACALRWEVALEVLRTYRLFSASDPEGAAGLSAVGFGCAAAGAWVWALRLLDRASQQQGWWSKHAAAHIGGLAVALLGAVRACENYLQAPTLHRLLRRRPTKACSGARLLLWDMLSPLPGLKDEGLRAELSEMFHRHQLSFSLVSPAMFWGHGIALLAVRKSLETDLVAKGQSSASTVRDPDGLKLVVFAKTAQLIRARLLAVGYDNCLVAQRINLACADLQTWWMAGWQLR</sequence>
<dbReference type="Proteomes" id="UP000601435">
    <property type="component" value="Unassembled WGS sequence"/>
</dbReference>
<comment type="caution">
    <text evidence="1">The sequence shown here is derived from an EMBL/GenBank/DDBJ whole genome shotgun (WGS) entry which is preliminary data.</text>
</comment>
<evidence type="ECO:0008006" key="3">
    <source>
        <dbReference type="Google" id="ProtNLM"/>
    </source>
</evidence>
<keyword evidence="2" id="KW-1185">Reference proteome</keyword>
<dbReference type="Gene3D" id="1.25.40.10">
    <property type="entry name" value="Tetratricopeptide repeat domain"/>
    <property type="match status" value="2"/>
</dbReference>
<dbReference type="AlphaFoldDB" id="A0A812VL99"/>
<dbReference type="OrthoDB" id="428761at2759"/>
<proteinExistence type="predicted"/>
<evidence type="ECO:0000313" key="2">
    <source>
        <dbReference type="Proteomes" id="UP000601435"/>
    </source>
</evidence>
<dbReference type="InterPro" id="IPR011990">
    <property type="entry name" value="TPR-like_helical_dom_sf"/>
</dbReference>
<accession>A0A812VL99</accession>
<dbReference type="EMBL" id="CAJNJA010029575">
    <property type="protein sequence ID" value="CAE7630810.1"/>
    <property type="molecule type" value="Genomic_DNA"/>
</dbReference>
<organism evidence="1 2">
    <name type="scientific">Symbiodinium necroappetens</name>
    <dbReference type="NCBI Taxonomy" id="1628268"/>
    <lineage>
        <taxon>Eukaryota</taxon>
        <taxon>Sar</taxon>
        <taxon>Alveolata</taxon>
        <taxon>Dinophyceae</taxon>
        <taxon>Suessiales</taxon>
        <taxon>Symbiodiniaceae</taxon>
        <taxon>Symbiodinium</taxon>
    </lineage>
</organism>
<feature type="non-terminal residue" evidence="1">
    <location>
        <position position="1"/>
    </location>
</feature>
<protein>
    <recommendedName>
        <fullName evidence="3">Pentatricopeptide repeat-containing protein, chloroplastic</fullName>
    </recommendedName>
</protein>